<dbReference type="Proteomes" id="UP001148737">
    <property type="component" value="Unassembled WGS sequence"/>
</dbReference>
<evidence type="ECO:0000313" key="1">
    <source>
        <dbReference type="EMBL" id="KAJ3496064.1"/>
    </source>
</evidence>
<reference evidence="1" key="1">
    <citation type="submission" date="2022-07" db="EMBL/GenBank/DDBJ databases">
        <title>Genome Sequence of Lecanicillium saksenae.</title>
        <authorList>
            <person name="Buettner E."/>
        </authorList>
    </citation>
    <scope>NUCLEOTIDE SEQUENCE</scope>
    <source>
        <strain evidence="1">VT-O1</strain>
    </source>
</reference>
<name>A0ACC1R3J3_9HYPO</name>
<organism evidence="1 2">
    <name type="scientific">Lecanicillium saksenae</name>
    <dbReference type="NCBI Taxonomy" id="468837"/>
    <lineage>
        <taxon>Eukaryota</taxon>
        <taxon>Fungi</taxon>
        <taxon>Dikarya</taxon>
        <taxon>Ascomycota</taxon>
        <taxon>Pezizomycotina</taxon>
        <taxon>Sordariomycetes</taxon>
        <taxon>Hypocreomycetidae</taxon>
        <taxon>Hypocreales</taxon>
        <taxon>Cordycipitaceae</taxon>
        <taxon>Lecanicillium</taxon>
    </lineage>
</organism>
<accession>A0ACC1R3J3</accession>
<keyword evidence="2" id="KW-1185">Reference proteome</keyword>
<protein>
    <submittedName>
        <fullName evidence="1">Uncharacterized protein</fullName>
    </submittedName>
</protein>
<evidence type="ECO:0000313" key="2">
    <source>
        <dbReference type="Proteomes" id="UP001148737"/>
    </source>
</evidence>
<dbReference type="EMBL" id="JANAKD010000224">
    <property type="protein sequence ID" value="KAJ3496064.1"/>
    <property type="molecule type" value="Genomic_DNA"/>
</dbReference>
<sequence>MPSETHPTNVLVGAITKVLLDYGKPLLDDSINESAKPFTGRDLLLPHVNSSWWGWTHYAVSIPSLPEPYRYLNIMAFIGHPGILIMDNDHLCAPDARNTTTVLATTGHGDAHYYEGYDASTSCSFEEDGSRLAWGDELVITNNFPKITVAGRFPHMSVDLEIVVSEHASWYSRVPIYDHVCVLSRYSGTIKDDRGTTPISGMGSFEYARAMTAQALQSTPIPPHLKIPVDFFTYQVVQLDEHTQLRLDLVTARGTHVSKTARFARYSGGVEVYREVELEVVKYNNHRATDPQGRSMTVPERFHWSVRNGGKEVVSITATVDTPLRFGLCRGYVGGYSFAGQWLEKPVNGRGYVEWIDVTAG</sequence>
<proteinExistence type="predicted"/>
<gene>
    <name evidence="1" type="ORF">NLG97_g2934</name>
</gene>
<comment type="caution">
    <text evidence="1">The sequence shown here is derived from an EMBL/GenBank/DDBJ whole genome shotgun (WGS) entry which is preliminary data.</text>
</comment>